<dbReference type="CDD" id="cd06438">
    <property type="entry name" value="EpsO_like"/>
    <property type="match status" value="1"/>
</dbReference>
<evidence type="ECO:0000256" key="1">
    <source>
        <dbReference type="ARBA" id="ARBA00006739"/>
    </source>
</evidence>
<reference evidence="5" key="1">
    <citation type="submission" date="2020-10" db="EMBL/GenBank/DDBJ databases">
        <authorList>
            <person name="Gilroy R."/>
        </authorList>
    </citation>
    <scope>NUCLEOTIDE SEQUENCE</scope>
    <source>
        <strain evidence="5">CHK195-4489</strain>
    </source>
</reference>
<evidence type="ECO:0000256" key="2">
    <source>
        <dbReference type="ARBA" id="ARBA00022676"/>
    </source>
</evidence>
<sequence>MNIPVTIKYVNLIISALFCCCYAYQLFYILVPFFSGRRTHGPAKYHRYAVLIAARNEAAVLPHLIESIRKQDYPGDLIEIFVVADNCTDGTAEAALAQGAHVYQRFHNTRIGKGYALDFLIQNIYGDYGKQYFDGFFVFDADNLLAENYITEMNKIFSEGFRIVTSYRNSKNYGDNWISAGYALWFLRESKYLNQARMTLGTSCAVSGTGFLMSSDILRECGGWKFYLLTEDIEFTVHNVANGERIGYCRDAVLYDEQPVKFSQSCRQRLRWARGYLQVLRKYGLRLFRGIFRKKGFACFDMIMAIMPAFLLSSLGLAANLVLGTAGLIQGRGIGILAIELVKSFFSSYLFLFGLGLIPLITEWKKIYTKNIRKILSAFTFPIFMITYIPITIAAMFRRVGWKPIEHKAAVTLEQVKGAPAVIKLGADHLVAEGGTRNGTDDIGGR</sequence>
<accession>A0A9D1I861</accession>
<dbReference type="Pfam" id="PF13641">
    <property type="entry name" value="Glyco_tranf_2_3"/>
    <property type="match status" value="1"/>
</dbReference>
<keyword evidence="2" id="KW-0328">Glycosyltransferase</keyword>
<dbReference type="SUPFAM" id="SSF53448">
    <property type="entry name" value="Nucleotide-diphospho-sugar transferases"/>
    <property type="match status" value="1"/>
</dbReference>
<keyword evidence="4" id="KW-1133">Transmembrane helix</keyword>
<feature type="transmembrane region" description="Helical" evidence="4">
    <location>
        <begin position="346"/>
        <end position="364"/>
    </location>
</feature>
<protein>
    <submittedName>
        <fullName evidence="5">Glycosyltransferase family 2 protein</fullName>
    </submittedName>
</protein>
<name>A0A9D1I861_9CLOT</name>
<feature type="transmembrane region" description="Helical" evidence="4">
    <location>
        <begin position="376"/>
        <end position="397"/>
    </location>
</feature>
<dbReference type="PANTHER" id="PTHR43630:SF1">
    <property type="entry name" value="POLY-BETA-1,6-N-ACETYL-D-GLUCOSAMINE SYNTHASE"/>
    <property type="match status" value="1"/>
</dbReference>
<keyword evidence="4" id="KW-0812">Transmembrane</keyword>
<dbReference type="AlphaFoldDB" id="A0A9D1I861"/>
<keyword evidence="4" id="KW-0472">Membrane</keyword>
<dbReference type="GO" id="GO:0016757">
    <property type="term" value="F:glycosyltransferase activity"/>
    <property type="evidence" value="ECO:0007669"/>
    <property type="project" value="UniProtKB-KW"/>
</dbReference>
<evidence type="ECO:0000313" key="5">
    <source>
        <dbReference type="EMBL" id="HIU28710.1"/>
    </source>
</evidence>
<comment type="caution">
    <text evidence="5">The sequence shown here is derived from an EMBL/GenBank/DDBJ whole genome shotgun (WGS) entry which is preliminary data.</text>
</comment>
<feature type="transmembrane region" description="Helical" evidence="4">
    <location>
        <begin position="12"/>
        <end position="34"/>
    </location>
</feature>
<dbReference type="PANTHER" id="PTHR43630">
    <property type="entry name" value="POLY-BETA-1,6-N-ACETYL-D-GLUCOSAMINE SYNTHASE"/>
    <property type="match status" value="1"/>
</dbReference>
<evidence type="ECO:0000256" key="4">
    <source>
        <dbReference type="SAM" id="Phobius"/>
    </source>
</evidence>
<keyword evidence="3" id="KW-0808">Transferase</keyword>
<organism evidence="5 6">
    <name type="scientific">Candidatus Egerieisoma faecipullorum</name>
    <dbReference type="NCBI Taxonomy" id="2840963"/>
    <lineage>
        <taxon>Bacteria</taxon>
        <taxon>Bacillati</taxon>
        <taxon>Bacillota</taxon>
        <taxon>Clostridia</taxon>
        <taxon>Eubacteriales</taxon>
        <taxon>Clostridiaceae</taxon>
        <taxon>Clostridiaceae incertae sedis</taxon>
        <taxon>Candidatus Egerieisoma</taxon>
    </lineage>
</organism>
<dbReference type="InterPro" id="IPR029044">
    <property type="entry name" value="Nucleotide-diphossugar_trans"/>
</dbReference>
<dbReference type="Proteomes" id="UP000824089">
    <property type="component" value="Unassembled WGS sequence"/>
</dbReference>
<proteinExistence type="inferred from homology"/>
<dbReference type="Gene3D" id="3.90.550.10">
    <property type="entry name" value="Spore Coat Polysaccharide Biosynthesis Protein SpsA, Chain A"/>
    <property type="match status" value="1"/>
</dbReference>
<dbReference type="EMBL" id="DVMM01000004">
    <property type="protein sequence ID" value="HIU28710.1"/>
    <property type="molecule type" value="Genomic_DNA"/>
</dbReference>
<evidence type="ECO:0000313" key="6">
    <source>
        <dbReference type="Proteomes" id="UP000824089"/>
    </source>
</evidence>
<reference evidence="5" key="2">
    <citation type="journal article" date="2021" name="PeerJ">
        <title>Extensive microbial diversity within the chicken gut microbiome revealed by metagenomics and culture.</title>
        <authorList>
            <person name="Gilroy R."/>
            <person name="Ravi A."/>
            <person name="Getino M."/>
            <person name="Pursley I."/>
            <person name="Horton D.L."/>
            <person name="Alikhan N.F."/>
            <person name="Baker D."/>
            <person name="Gharbi K."/>
            <person name="Hall N."/>
            <person name="Watson M."/>
            <person name="Adriaenssens E.M."/>
            <person name="Foster-Nyarko E."/>
            <person name="Jarju S."/>
            <person name="Secka A."/>
            <person name="Antonio M."/>
            <person name="Oren A."/>
            <person name="Chaudhuri R.R."/>
            <person name="La Ragione R."/>
            <person name="Hildebrand F."/>
            <person name="Pallen M.J."/>
        </authorList>
    </citation>
    <scope>NUCLEOTIDE SEQUENCE</scope>
    <source>
        <strain evidence="5">CHK195-4489</strain>
    </source>
</reference>
<feature type="transmembrane region" description="Helical" evidence="4">
    <location>
        <begin position="302"/>
        <end position="326"/>
    </location>
</feature>
<gene>
    <name evidence="5" type="ORF">IAD50_00255</name>
</gene>
<evidence type="ECO:0000256" key="3">
    <source>
        <dbReference type="ARBA" id="ARBA00022679"/>
    </source>
</evidence>
<comment type="similarity">
    <text evidence="1">Belongs to the glycosyltransferase 2 family.</text>
</comment>